<dbReference type="InterPro" id="IPR036869">
    <property type="entry name" value="J_dom_sf"/>
</dbReference>
<dbReference type="SMART" id="SM00271">
    <property type="entry name" value="DnaJ"/>
    <property type="match status" value="1"/>
</dbReference>
<name>A0A2S8STZ1_9BACT</name>
<dbReference type="InterPro" id="IPR019734">
    <property type="entry name" value="TPR_rpt"/>
</dbReference>
<feature type="domain" description="J" evidence="4">
    <location>
        <begin position="4"/>
        <end position="69"/>
    </location>
</feature>
<keyword evidence="2" id="KW-0802">TPR repeat</keyword>
<dbReference type="AlphaFoldDB" id="A0A2S8STZ1"/>
<dbReference type="PROSITE" id="PS50005">
    <property type="entry name" value="TPR"/>
    <property type="match status" value="1"/>
</dbReference>
<evidence type="ECO:0000313" key="6">
    <source>
        <dbReference type="Proteomes" id="UP000237684"/>
    </source>
</evidence>
<dbReference type="InParanoid" id="A0A2S8STZ1"/>
<gene>
    <name evidence="5" type="ORF">B1R32_10694</name>
</gene>
<evidence type="ECO:0000259" key="4">
    <source>
        <dbReference type="PROSITE" id="PS50076"/>
    </source>
</evidence>
<keyword evidence="6" id="KW-1185">Reference proteome</keyword>
<dbReference type="OrthoDB" id="9779889at2"/>
<feature type="region of interest" description="Disordered" evidence="3">
    <location>
        <begin position="98"/>
        <end position="160"/>
    </location>
</feature>
<comment type="caution">
    <text evidence="5">The sequence shown here is derived from an EMBL/GenBank/DDBJ whole genome shotgun (WGS) entry which is preliminary data.</text>
</comment>
<dbReference type="Gene3D" id="1.25.40.10">
    <property type="entry name" value="Tetratricopeptide repeat domain"/>
    <property type="match status" value="1"/>
</dbReference>
<dbReference type="PROSITE" id="PS50076">
    <property type="entry name" value="DNAJ_2"/>
    <property type="match status" value="1"/>
</dbReference>
<evidence type="ECO:0000313" key="5">
    <source>
        <dbReference type="EMBL" id="PQV64248.1"/>
    </source>
</evidence>
<sequence>MSFDPYSVFDVPQSANFETLRAVYRRLARENHPDIASDKLAATARMAQINRAWAILGDENRRAAFDAELRLQNHEIQRQEVQRQEVLRRETAQREIARAQANRRATTPPQKMTRRAEKSPKNAATSRGAKQKPSTRQKAREASGKMARVHRESKVLSASHDSPRALRLMRKITLASRLFHRDGNAGAAIEVCRAVLLADGRNVPARELLSEIYAAQNRIEVALMMLDQAIQIAPDDRLLRRRREHLELSHSSHQAPLGVPRRSLWQKLRARLLKR</sequence>
<dbReference type="SUPFAM" id="SSF48452">
    <property type="entry name" value="TPR-like"/>
    <property type="match status" value="1"/>
</dbReference>
<dbReference type="PRINTS" id="PR00625">
    <property type="entry name" value="JDOMAIN"/>
</dbReference>
<keyword evidence="1" id="KW-0143">Chaperone</keyword>
<evidence type="ECO:0000256" key="1">
    <source>
        <dbReference type="ARBA" id="ARBA00023186"/>
    </source>
</evidence>
<dbReference type="CDD" id="cd06257">
    <property type="entry name" value="DnaJ"/>
    <property type="match status" value="1"/>
</dbReference>
<dbReference type="InterPro" id="IPR011990">
    <property type="entry name" value="TPR-like_helical_dom_sf"/>
</dbReference>
<feature type="compositionally biased region" description="Basic and acidic residues" evidence="3">
    <location>
        <begin position="138"/>
        <end position="154"/>
    </location>
</feature>
<dbReference type="SUPFAM" id="SSF46565">
    <property type="entry name" value="Chaperone J-domain"/>
    <property type="match status" value="1"/>
</dbReference>
<dbReference type="InterPro" id="IPR001623">
    <property type="entry name" value="DnaJ_domain"/>
</dbReference>
<dbReference type="PANTHER" id="PTHR44145">
    <property type="entry name" value="DNAJ HOMOLOG SUBFAMILY A MEMBER 3, MITOCHONDRIAL"/>
    <property type="match status" value="1"/>
</dbReference>
<dbReference type="Pfam" id="PF00226">
    <property type="entry name" value="DnaJ"/>
    <property type="match status" value="1"/>
</dbReference>
<organism evidence="5 6">
    <name type="scientific">Abditibacterium utsteinense</name>
    <dbReference type="NCBI Taxonomy" id="1960156"/>
    <lineage>
        <taxon>Bacteria</taxon>
        <taxon>Pseudomonadati</taxon>
        <taxon>Abditibacteriota</taxon>
        <taxon>Abditibacteriia</taxon>
        <taxon>Abditibacteriales</taxon>
        <taxon>Abditibacteriaceae</taxon>
        <taxon>Abditibacterium</taxon>
    </lineage>
</organism>
<dbReference type="Proteomes" id="UP000237684">
    <property type="component" value="Unassembled WGS sequence"/>
</dbReference>
<evidence type="ECO:0000256" key="3">
    <source>
        <dbReference type="SAM" id="MobiDB-lite"/>
    </source>
</evidence>
<reference evidence="5 6" key="1">
    <citation type="journal article" date="2018" name="Syst. Appl. Microbiol.">
        <title>Abditibacterium utsteinense sp. nov., the first cultivated member of candidate phylum FBP, isolated from ice-free Antarctic soil samples.</title>
        <authorList>
            <person name="Tahon G."/>
            <person name="Tytgat B."/>
            <person name="Lebbe L."/>
            <person name="Carlier A."/>
            <person name="Willems A."/>
        </authorList>
    </citation>
    <scope>NUCLEOTIDE SEQUENCE [LARGE SCALE GENOMIC DNA]</scope>
    <source>
        <strain evidence="5 6">LMG 29911</strain>
    </source>
</reference>
<dbReference type="PANTHER" id="PTHR44145:SF3">
    <property type="entry name" value="DNAJ HOMOLOG SUBFAMILY A MEMBER 3, MITOCHONDRIAL"/>
    <property type="match status" value="1"/>
</dbReference>
<dbReference type="EMBL" id="NIGF01000006">
    <property type="protein sequence ID" value="PQV64248.1"/>
    <property type="molecule type" value="Genomic_DNA"/>
</dbReference>
<proteinExistence type="predicted"/>
<dbReference type="RefSeq" id="WP_105483387.1">
    <property type="nucleotide sequence ID" value="NZ_NIGF01000006.1"/>
</dbReference>
<dbReference type="InterPro" id="IPR051938">
    <property type="entry name" value="Apopto_cytoskel_mod"/>
</dbReference>
<evidence type="ECO:0000256" key="2">
    <source>
        <dbReference type="PROSITE-ProRule" id="PRU00339"/>
    </source>
</evidence>
<dbReference type="Pfam" id="PF14559">
    <property type="entry name" value="TPR_19"/>
    <property type="match status" value="1"/>
</dbReference>
<dbReference type="Gene3D" id="1.10.287.110">
    <property type="entry name" value="DnaJ domain"/>
    <property type="match status" value="1"/>
</dbReference>
<feature type="repeat" description="TPR" evidence="2">
    <location>
        <begin position="203"/>
        <end position="236"/>
    </location>
</feature>
<accession>A0A2S8STZ1</accession>
<protein>
    <submittedName>
        <fullName evidence="5">DnaJ domain-containing protein</fullName>
    </submittedName>
</protein>